<evidence type="ECO:0000313" key="3">
    <source>
        <dbReference type="Proteomes" id="UP000799324"/>
    </source>
</evidence>
<dbReference type="OrthoDB" id="3763466at2759"/>
<dbReference type="AlphaFoldDB" id="A0A6A6SXN7"/>
<organism evidence="2 3">
    <name type="scientific">Lophiostoma macrostomum CBS 122681</name>
    <dbReference type="NCBI Taxonomy" id="1314788"/>
    <lineage>
        <taxon>Eukaryota</taxon>
        <taxon>Fungi</taxon>
        <taxon>Dikarya</taxon>
        <taxon>Ascomycota</taxon>
        <taxon>Pezizomycotina</taxon>
        <taxon>Dothideomycetes</taxon>
        <taxon>Pleosporomycetidae</taxon>
        <taxon>Pleosporales</taxon>
        <taxon>Lophiostomataceae</taxon>
        <taxon>Lophiostoma</taxon>
    </lineage>
</organism>
<sequence>MSPTSNLHTLTSAIFTHLPRELRDEVYSQIWDTSTVAQLPYMGPLRASRKPPSYTTTTNDDPYPADLKPDFLDHASGLVPQRFAAKVVEWLYTKSPDFAPQLHGFSEVPLYLKTDLLDVGVTPLSVPIHHFSIRVHLGEISSPVVRNVQAFQEQLELLPRHSTRSRAE</sequence>
<gene>
    <name evidence="2" type="ORF">K491DRAFT_728807</name>
</gene>
<evidence type="ECO:0000313" key="2">
    <source>
        <dbReference type="EMBL" id="KAF2651761.1"/>
    </source>
</evidence>
<dbReference type="EMBL" id="MU004418">
    <property type="protein sequence ID" value="KAF2651761.1"/>
    <property type="molecule type" value="Genomic_DNA"/>
</dbReference>
<evidence type="ECO:0000256" key="1">
    <source>
        <dbReference type="SAM" id="MobiDB-lite"/>
    </source>
</evidence>
<proteinExistence type="predicted"/>
<dbReference type="Proteomes" id="UP000799324">
    <property type="component" value="Unassembled WGS sequence"/>
</dbReference>
<feature type="region of interest" description="Disordered" evidence="1">
    <location>
        <begin position="43"/>
        <end position="62"/>
    </location>
</feature>
<name>A0A6A6SXN7_9PLEO</name>
<accession>A0A6A6SXN7</accession>
<reference evidence="2" key="1">
    <citation type="journal article" date="2020" name="Stud. Mycol.">
        <title>101 Dothideomycetes genomes: a test case for predicting lifestyles and emergence of pathogens.</title>
        <authorList>
            <person name="Haridas S."/>
            <person name="Albert R."/>
            <person name="Binder M."/>
            <person name="Bloem J."/>
            <person name="Labutti K."/>
            <person name="Salamov A."/>
            <person name="Andreopoulos B."/>
            <person name="Baker S."/>
            <person name="Barry K."/>
            <person name="Bills G."/>
            <person name="Bluhm B."/>
            <person name="Cannon C."/>
            <person name="Castanera R."/>
            <person name="Culley D."/>
            <person name="Daum C."/>
            <person name="Ezra D."/>
            <person name="Gonzalez J."/>
            <person name="Henrissat B."/>
            <person name="Kuo A."/>
            <person name="Liang C."/>
            <person name="Lipzen A."/>
            <person name="Lutzoni F."/>
            <person name="Magnuson J."/>
            <person name="Mondo S."/>
            <person name="Nolan M."/>
            <person name="Ohm R."/>
            <person name="Pangilinan J."/>
            <person name="Park H.-J."/>
            <person name="Ramirez L."/>
            <person name="Alfaro M."/>
            <person name="Sun H."/>
            <person name="Tritt A."/>
            <person name="Yoshinaga Y."/>
            <person name="Zwiers L.-H."/>
            <person name="Turgeon B."/>
            <person name="Goodwin S."/>
            <person name="Spatafora J."/>
            <person name="Crous P."/>
            <person name="Grigoriev I."/>
        </authorList>
    </citation>
    <scope>NUCLEOTIDE SEQUENCE</scope>
    <source>
        <strain evidence="2">CBS 122681</strain>
    </source>
</reference>
<protein>
    <submittedName>
        <fullName evidence="2">Uncharacterized protein</fullName>
    </submittedName>
</protein>
<keyword evidence="3" id="KW-1185">Reference proteome</keyword>